<feature type="compositionally biased region" description="Low complexity" evidence="1">
    <location>
        <begin position="66"/>
        <end position="87"/>
    </location>
</feature>
<feature type="non-terminal residue" evidence="2">
    <location>
        <position position="268"/>
    </location>
</feature>
<feature type="compositionally biased region" description="Basic residues" evidence="1">
    <location>
        <begin position="10"/>
        <end position="22"/>
    </location>
</feature>
<accession>A0A6J4P8J1</accession>
<evidence type="ECO:0000313" key="2">
    <source>
        <dbReference type="EMBL" id="CAA9403352.1"/>
    </source>
</evidence>
<evidence type="ECO:0000256" key="1">
    <source>
        <dbReference type="SAM" id="MobiDB-lite"/>
    </source>
</evidence>
<feature type="non-terminal residue" evidence="2">
    <location>
        <position position="1"/>
    </location>
</feature>
<feature type="compositionally biased region" description="Low complexity" evidence="1">
    <location>
        <begin position="244"/>
        <end position="255"/>
    </location>
</feature>
<dbReference type="AlphaFoldDB" id="A0A6J4P8J1"/>
<protein>
    <submittedName>
        <fullName evidence="2">ABC transporter, permease protein (Cluster 3, basic aa/glutamine/opines)</fullName>
    </submittedName>
</protein>
<name>A0A6J4P8J1_9PSEU</name>
<reference evidence="2" key="1">
    <citation type="submission" date="2020-02" db="EMBL/GenBank/DDBJ databases">
        <authorList>
            <person name="Meier V. D."/>
        </authorList>
    </citation>
    <scope>NUCLEOTIDE SEQUENCE</scope>
    <source>
        <strain evidence="2">AVDCRST_MAG66</strain>
    </source>
</reference>
<feature type="region of interest" description="Disordered" evidence="1">
    <location>
        <begin position="1"/>
        <end position="268"/>
    </location>
</feature>
<dbReference type="EMBL" id="CADCUS010000237">
    <property type="protein sequence ID" value="CAA9403352.1"/>
    <property type="molecule type" value="Genomic_DNA"/>
</dbReference>
<sequence length="268" mass="27586">GSDPSPPRPARARCAVRHRRGGRAGPGLHGRLGDHPAAVLRPRGRCRALPGRHRHRPAEHRRLHDAGVPARPGARAAPRPDAAVGGPHLPLGGRRVHRVLPGAPRAAGRDRHRVRHPAGLPDPVGPHPPDRGGPGPRRLGLHRRDDPRRYPGGAQGAGGGGPVAGDVPGADDGVHRDPAGVPDHPAAADQRAHPAHQGLLAGVPAGHDGRPVRARPVRPGRAQPGAERHAAGRRGALLPDHHAPAVVPRPAPGAALRQRGPAEGGGGV</sequence>
<feature type="compositionally biased region" description="Gly residues" evidence="1">
    <location>
        <begin position="153"/>
        <end position="163"/>
    </location>
</feature>
<proteinExistence type="predicted"/>
<feature type="compositionally biased region" description="Basic residues" evidence="1">
    <location>
        <begin position="42"/>
        <end position="59"/>
    </location>
</feature>
<organism evidence="2">
    <name type="scientific">uncultured Pseudonocardia sp</name>
    <dbReference type="NCBI Taxonomy" id="211455"/>
    <lineage>
        <taxon>Bacteria</taxon>
        <taxon>Bacillati</taxon>
        <taxon>Actinomycetota</taxon>
        <taxon>Actinomycetes</taxon>
        <taxon>Pseudonocardiales</taxon>
        <taxon>Pseudonocardiaceae</taxon>
        <taxon>Pseudonocardia</taxon>
        <taxon>environmental samples</taxon>
    </lineage>
</organism>
<gene>
    <name evidence="2" type="ORF">AVDCRST_MAG66-1559</name>
</gene>